<name>A0A2S5AZJ3_9BASI</name>
<feature type="compositionally biased region" description="Acidic residues" evidence="4">
    <location>
        <begin position="60"/>
        <end position="72"/>
    </location>
</feature>
<keyword evidence="1" id="KW-0344">Guanine-nucleotide releasing factor</keyword>
<dbReference type="OrthoDB" id="61110at2759"/>
<evidence type="ECO:0000256" key="3">
    <source>
        <dbReference type="PROSITE-ProRule" id="PRU00235"/>
    </source>
</evidence>
<dbReference type="STRING" id="741276.A0A2S5AZJ3"/>
<accession>A0A2S5AZJ3</accession>
<gene>
    <name evidence="6" type="ORF">BMF94_7007</name>
</gene>
<dbReference type="PROSITE" id="PS50012">
    <property type="entry name" value="RCC1_3"/>
    <property type="match status" value="6"/>
</dbReference>
<dbReference type="SUPFAM" id="SSF50985">
    <property type="entry name" value="RCC1/BLIP-II"/>
    <property type="match status" value="1"/>
</dbReference>
<dbReference type="GO" id="GO:0005085">
    <property type="term" value="F:guanyl-nucleotide exchange factor activity"/>
    <property type="evidence" value="ECO:0007669"/>
    <property type="project" value="TreeGrafter"/>
</dbReference>
<keyword evidence="2" id="KW-0677">Repeat</keyword>
<feature type="compositionally biased region" description="Polar residues" evidence="4">
    <location>
        <begin position="83"/>
        <end position="92"/>
    </location>
</feature>
<sequence>MSSSIASAAPSKGVRRSSRASIVPPPVKSPQNPTPRKAKPPAKKKGRTSTASRGKRGDDDSGSSEEEEDEDDDRSRKRKTPKKATNGTTSKAARSREIKPKPRRVPVAGLNPVPELFSLFPSHASFSDAVRSQLDPIPDPHAGDEPAERAIFVFGTGDMGQNGLGVDDPKALDEIKRPRRHIGFAKMVEQGREGWQAGVADLVCGGMHTLAVDGKGKVWSWGINDNAALGRVTSKPDVTSEELEATPMQVEQLGSDREPFNAVRVAAGDSVSLAISDRGELRAWGSFRAAEGLLGFDGSAGSSKTQLVPQALKNVDKHTIVQVACGDDHFLALTSTGMVFACGNGEQSQLGRKIIQRHKEHGLTPERLALKNIVLVGTGSYHSFAVDKDGEVFAWGLNSFHQTGVDEDDGGWEDVISTPTRVASLSPKVLPDHARVVQVCGGAHHSLFLLSNGDVYVCGRSDGHEIGLADDHEQMVESKKRKDDAKAERAEREKQELAGFHGEDGQITATTEDGKTMTAEEAALAAAEAAAKGVPLPNDYVPVPTRLPFPKEPKAWEKDARADDLDDDDVSTEETKIVQIAAGTRHNFAVSARGYVYSWGVGPSSQLGQGDEEEVETPTRILNTALSNVRVLRAETGGQHSALVGIDREYQAKAAERREKREGAAAAAAKAEQEKADEKETNGVQPNGDAAAGDKEEEEDARMDGAEEVAGEEGKKLEPVVEV</sequence>
<feature type="compositionally biased region" description="Acidic residues" evidence="4">
    <location>
        <begin position="695"/>
        <end position="711"/>
    </location>
</feature>
<feature type="repeat" description="RCC1" evidence="3">
    <location>
        <begin position="149"/>
        <end position="215"/>
    </location>
</feature>
<dbReference type="Proteomes" id="UP000237144">
    <property type="component" value="Unassembled WGS sequence"/>
</dbReference>
<dbReference type="AlphaFoldDB" id="A0A2S5AZJ3"/>
<reference evidence="6 7" key="1">
    <citation type="journal article" date="2018" name="Front. Microbiol.">
        <title>Prospects for Fungal Bioremediation of Acidic Radioactive Waste Sites: Characterization and Genome Sequence of Rhodotorula taiwanensis MD1149.</title>
        <authorList>
            <person name="Tkavc R."/>
            <person name="Matrosova V.Y."/>
            <person name="Grichenko O.E."/>
            <person name="Gostincar C."/>
            <person name="Volpe R.P."/>
            <person name="Klimenkova P."/>
            <person name="Gaidamakova E.K."/>
            <person name="Zhou C.E."/>
            <person name="Stewart B.J."/>
            <person name="Lyman M.G."/>
            <person name="Malfatti S.A."/>
            <person name="Rubinfeld B."/>
            <person name="Courtot M."/>
            <person name="Singh J."/>
            <person name="Dalgard C.L."/>
            <person name="Hamilton T."/>
            <person name="Frey K.G."/>
            <person name="Gunde-Cimerman N."/>
            <person name="Dugan L."/>
            <person name="Daly M.J."/>
        </authorList>
    </citation>
    <scope>NUCLEOTIDE SEQUENCE [LARGE SCALE GENOMIC DNA]</scope>
    <source>
        <strain evidence="6 7">MD1149</strain>
    </source>
</reference>
<feature type="repeat" description="RCC1" evidence="3">
    <location>
        <begin position="337"/>
        <end position="389"/>
    </location>
</feature>
<comment type="caution">
    <text evidence="6">The sequence shown here is derived from an EMBL/GenBank/DDBJ whole genome shotgun (WGS) entry which is preliminary data.</text>
</comment>
<organism evidence="6 7">
    <name type="scientific">Rhodotorula taiwanensis</name>
    <dbReference type="NCBI Taxonomy" id="741276"/>
    <lineage>
        <taxon>Eukaryota</taxon>
        <taxon>Fungi</taxon>
        <taxon>Dikarya</taxon>
        <taxon>Basidiomycota</taxon>
        <taxon>Pucciniomycotina</taxon>
        <taxon>Microbotryomycetes</taxon>
        <taxon>Sporidiobolales</taxon>
        <taxon>Sporidiobolaceae</taxon>
        <taxon>Rhodotorula</taxon>
    </lineage>
</organism>
<dbReference type="Gene3D" id="2.130.10.30">
    <property type="entry name" value="Regulator of chromosome condensation 1/beta-lactamase-inhibitor protein II"/>
    <property type="match status" value="1"/>
</dbReference>
<feature type="repeat" description="RCC1" evidence="3">
    <location>
        <begin position="390"/>
        <end position="452"/>
    </location>
</feature>
<evidence type="ECO:0000313" key="6">
    <source>
        <dbReference type="EMBL" id="POY69963.1"/>
    </source>
</evidence>
<feature type="compositionally biased region" description="Basic and acidic residues" evidence="4">
    <location>
        <begin position="712"/>
        <end position="723"/>
    </location>
</feature>
<evidence type="ECO:0000256" key="2">
    <source>
        <dbReference type="ARBA" id="ARBA00022737"/>
    </source>
</evidence>
<dbReference type="PANTHER" id="PTHR45982">
    <property type="entry name" value="REGULATOR OF CHROMOSOME CONDENSATION"/>
    <property type="match status" value="1"/>
</dbReference>
<feature type="repeat" description="RCC1" evidence="3">
    <location>
        <begin position="216"/>
        <end position="278"/>
    </location>
</feature>
<dbReference type="InterPro" id="IPR000408">
    <property type="entry name" value="Reg_chr_condens"/>
</dbReference>
<keyword evidence="7" id="KW-1185">Reference proteome</keyword>
<dbReference type="PROSITE" id="PS00626">
    <property type="entry name" value="RCC1_2"/>
    <property type="match status" value="2"/>
</dbReference>
<feature type="region of interest" description="Disordered" evidence="4">
    <location>
        <begin position="1"/>
        <end position="109"/>
    </location>
</feature>
<dbReference type="Pfam" id="PF25390">
    <property type="entry name" value="WD40_RLD"/>
    <property type="match status" value="1"/>
</dbReference>
<feature type="repeat" description="RCC1" evidence="3">
    <location>
        <begin position="279"/>
        <end position="336"/>
    </location>
</feature>
<evidence type="ECO:0000259" key="5">
    <source>
        <dbReference type="Pfam" id="PF25390"/>
    </source>
</evidence>
<evidence type="ECO:0000256" key="4">
    <source>
        <dbReference type="SAM" id="MobiDB-lite"/>
    </source>
</evidence>
<dbReference type="InterPro" id="IPR058923">
    <property type="entry name" value="RCC1-like_dom"/>
</dbReference>
<dbReference type="PRINTS" id="PR00633">
    <property type="entry name" value="RCCNDNSATION"/>
</dbReference>
<feature type="repeat" description="RCC1" evidence="3">
    <location>
        <begin position="594"/>
        <end position="647"/>
    </location>
</feature>
<dbReference type="GO" id="GO:0005737">
    <property type="term" value="C:cytoplasm"/>
    <property type="evidence" value="ECO:0007669"/>
    <property type="project" value="TreeGrafter"/>
</dbReference>
<dbReference type="PROSITE" id="PS00625">
    <property type="entry name" value="RCC1_1"/>
    <property type="match status" value="1"/>
</dbReference>
<feature type="domain" description="RCC1-like" evidence="5">
    <location>
        <begin position="151"/>
        <end position="642"/>
    </location>
</feature>
<dbReference type="InterPro" id="IPR009091">
    <property type="entry name" value="RCC1/BLIP-II"/>
</dbReference>
<dbReference type="PANTHER" id="PTHR45982:SF1">
    <property type="entry name" value="REGULATOR OF CHROMOSOME CONDENSATION"/>
    <property type="match status" value="1"/>
</dbReference>
<feature type="region of interest" description="Disordered" evidence="4">
    <location>
        <begin position="655"/>
        <end position="723"/>
    </location>
</feature>
<feature type="compositionally biased region" description="Basic and acidic residues" evidence="4">
    <location>
        <begin position="671"/>
        <end position="681"/>
    </location>
</feature>
<evidence type="ECO:0000256" key="1">
    <source>
        <dbReference type="ARBA" id="ARBA00022658"/>
    </source>
</evidence>
<dbReference type="EMBL" id="PJQD01000156">
    <property type="protein sequence ID" value="POY69963.1"/>
    <property type="molecule type" value="Genomic_DNA"/>
</dbReference>
<evidence type="ECO:0000313" key="7">
    <source>
        <dbReference type="Proteomes" id="UP000237144"/>
    </source>
</evidence>
<feature type="compositionally biased region" description="Basic residues" evidence="4">
    <location>
        <begin position="36"/>
        <end position="47"/>
    </location>
</feature>
<proteinExistence type="predicted"/>
<protein>
    <recommendedName>
        <fullName evidence="5">RCC1-like domain-containing protein</fullName>
    </recommendedName>
</protein>
<dbReference type="InterPro" id="IPR051553">
    <property type="entry name" value="Ran_GTPase-activating"/>
</dbReference>